<evidence type="ECO:0000313" key="3">
    <source>
        <dbReference type="Proteomes" id="UP001431209"/>
    </source>
</evidence>
<keyword evidence="3" id="KW-1185">Reference proteome</keyword>
<comment type="caution">
    <text evidence="2">The sequence shown here is derived from an EMBL/GenBank/DDBJ whole genome shotgun (WGS) entry which is preliminary data.</text>
</comment>
<evidence type="ECO:0000313" key="2">
    <source>
        <dbReference type="EMBL" id="KAL0479584.1"/>
    </source>
</evidence>
<accession>A0AAW2YR65</accession>
<gene>
    <name evidence="2" type="ORF">AKO1_007789</name>
</gene>
<organism evidence="2 3">
    <name type="scientific">Acrasis kona</name>
    <dbReference type="NCBI Taxonomy" id="1008807"/>
    <lineage>
        <taxon>Eukaryota</taxon>
        <taxon>Discoba</taxon>
        <taxon>Heterolobosea</taxon>
        <taxon>Tetramitia</taxon>
        <taxon>Eutetramitia</taxon>
        <taxon>Acrasidae</taxon>
        <taxon>Acrasis</taxon>
    </lineage>
</organism>
<evidence type="ECO:0000256" key="1">
    <source>
        <dbReference type="SAM" id="Coils"/>
    </source>
</evidence>
<name>A0AAW2YR65_9EUKA</name>
<reference evidence="2 3" key="1">
    <citation type="submission" date="2024-03" db="EMBL/GenBank/DDBJ databases">
        <title>The Acrasis kona genome and developmental transcriptomes reveal deep origins of eukaryotic multicellular pathways.</title>
        <authorList>
            <person name="Sheikh S."/>
            <person name="Fu C.-J."/>
            <person name="Brown M.W."/>
            <person name="Baldauf S.L."/>
        </authorList>
    </citation>
    <scope>NUCLEOTIDE SEQUENCE [LARGE SCALE GENOMIC DNA]</scope>
    <source>
        <strain evidence="2 3">ATCC MYA-3509</strain>
    </source>
</reference>
<proteinExistence type="predicted"/>
<dbReference type="AlphaFoldDB" id="A0AAW2YR65"/>
<feature type="coiled-coil region" evidence="1">
    <location>
        <begin position="8"/>
        <end position="39"/>
    </location>
</feature>
<protein>
    <submittedName>
        <fullName evidence="2">Uncharacterized protein</fullName>
    </submittedName>
</protein>
<dbReference type="EMBL" id="JAOPGA020000577">
    <property type="protein sequence ID" value="KAL0479584.1"/>
    <property type="molecule type" value="Genomic_DNA"/>
</dbReference>
<sequence length="89" mass="10520">MGDVFNSREQYEGLIKRHKDELEAVNQEHVEELDNVTRMFVKKKEDLQKQHAAQLEMIQILAKVNGDDTSYMNPYSEHGQKIHWFSENT</sequence>
<keyword evidence="1" id="KW-0175">Coiled coil</keyword>
<dbReference type="Proteomes" id="UP001431209">
    <property type="component" value="Unassembled WGS sequence"/>
</dbReference>